<dbReference type="AlphaFoldDB" id="A0A139BQ02"/>
<dbReference type="InterPro" id="IPR001296">
    <property type="entry name" value="Glyco_trans_1"/>
</dbReference>
<protein>
    <submittedName>
        <fullName evidence="3">Glycosyl transferase, group 1</fullName>
    </submittedName>
</protein>
<dbReference type="PANTHER" id="PTHR45947">
    <property type="entry name" value="SULFOQUINOVOSYL TRANSFERASE SQD2"/>
    <property type="match status" value="1"/>
</dbReference>
<reference evidence="3 4" key="2">
    <citation type="submission" date="2016-03" db="EMBL/GenBank/DDBJ databases">
        <title>New uncultured bacterium of the family Gallionellaceae from acid mine drainage: description and reconstruction of genome based on metagenomic analysis of microbial community.</title>
        <authorList>
            <person name="Kadnikov V."/>
            <person name="Ivasenko D."/>
            <person name="Beletsky A."/>
            <person name="Mardanov A."/>
            <person name="Danilova E."/>
            <person name="Pimenov N."/>
            <person name="Karnachuk O."/>
            <person name="Ravin N."/>
        </authorList>
    </citation>
    <scope>NUCLEOTIDE SEQUENCE [LARGE SCALE GENOMIC DNA]</scope>
    <source>
        <strain evidence="3">ShG14-8</strain>
    </source>
</reference>
<name>A0A139BQ02_9PROT</name>
<dbReference type="Pfam" id="PF00534">
    <property type="entry name" value="Glycos_transf_1"/>
    <property type="match status" value="1"/>
</dbReference>
<dbReference type="NCBIfam" id="NF007640">
    <property type="entry name" value="PRK10307.1"/>
    <property type="match status" value="1"/>
</dbReference>
<feature type="domain" description="Glycosyl transferase family 1" evidence="1">
    <location>
        <begin position="237"/>
        <end position="402"/>
    </location>
</feature>
<feature type="domain" description="Glycosyltransferase subfamily 4-like N-terminal" evidence="2">
    <location>
        <begin position="15"/>
        <end position="222"/>
    </location>
</feature>
<dbReference type="InterPro" id="IPR050194">
    <property type="entry name" value="Glycosyltransferase_grp1"/>
</dbReference>
<gene>
    <name evidence="3" type="ORF">AWT59_2810</name>
</gene>
<accession>A0A139BQ02</accession>
<dbReference type="InterPro" id="IPR028098">
    <property type="entry name" value="Glyco_trans_4-like_N"/>
</dbReference>
<dbReference type="Gene3D" id="3.40.50.2000">
    <property type="entry name" value="Glycogen Phosphorylase B"/>
    <property type="match status" value="2"/>
</dbReference>
<dbReference type="GO" id="GO:0016758">
    <property type="term" value="F:hexosyltransferase activity"/>
    <property type="evidence" value="ECO:0007669"/>
    <property type="project" value="TreeGrafter"/>
</dbReference>
<evidence type="ECO:0000313" key="4">
    <source>
        <dbReference type="Proteomes" id="UP000070578"/>
    </source>
</evidence>
<evidence type="ECO:0000259" key="2">
    <source>
        <dbReference type="Pfam" id="PF13579"/>
    </source>
</evidence>
<dbReference type="PANTHER" id="PTHR45947:SF3">
    <property type="entry name" value="SULFOQUINOVOSYL TRANSFERASE SQD2"/>
    <property type="match status" value="1"/>
</dbReference>
<sequence length="426" mass="46996">MRILIVGINYAPELTGIGKYTGEMAEWLAKRGHEVRVVTAPPYYPQWRVTDRYANRWSREEMRVASGNIQGKASLLEPCALNLESVVIYRCPLWVPAKPSGLKRLIHLASFALSSFPVVLGQILWKPDVVIAIEPPLMCAPVSLLVSRLSGAKAWLHIQDFEVDAAFGLGILKSKWLRNAILHVERRLIRGFDKVSTISNKMLEKLIEKGVEPDKTVSFPNWADLAAIFPLAQGSLLRKELGIPADKIVALYSGNMGEKQGLEIVLEAANRLVSHPEIQFVLSGEGAAKSWLFESYGHLPNVAWLPLQPVERLNDLLNMADIHLLPQRADVADLVMPSKLTGMLASGRPVLATAHAGTQVAQIVASCGKVVEPGDAQGFVQGLLELLHSPQKRTMLGAAARQAAHQWDKAVVLHRFEEQLYGLHNK</sequence>
<dbReference type="PATRIC" id="fig|1796491.3.peg.3072"/>
<dbReference type="CDD" id="cd03794">
    <property type="entry name" value="GT4_WbuB-like"/>
    <property type="match status" value="1"/>
</dbReference>
<reference evidence="3 4" key="1">
    <citation type="submission" date="2016-02" db="EMBL/GenBank/DDBJ databases">
        <authorList>
            <person name="Wen L."/>
            <person name="He K."/>
            <person name="Yang H."/>
        </authorList>
    </citation>
    <scope>NUCLEOTIDE SEQUENCE [LARGE SCALE GENOMIC DNA]</scope>
    <source>
        <strain evidence="3">ShG14-8</strain>
    </source>
</reference>
<dbReference type="Proteomes" id="UP000070578">
    <property type="component" value="Unassembled WGS sequence"/>
</dbReference>
<evidence type="ECO:0000259" key="1">
    <source>
        <dbReference type="Pfam" id="PF00534"/>
    </source>
</evidence>
<evidence type="ECO:0000313" key="3">
    <source>
        <dbReference type="EMBL" id="KXS31070.1"/>
    </source>
</evidence>
<comment type="caution">
    <text evidence="3">The sequence shown here is derived from an EMBL/GenBank/DDBJ whole genome shotgun (WGS) entry which is preliminary data.</text>
</comment>
<keyword evidence="3" id="KW-0808">Transferase</keyword>
<dbReference type="EMBL" id="LSLI01000102">
    <property type="protein sequence ID" value="KXS31070.1"/>
    <property type="molecule type" value="Genomic_DNA"/>
</dbReference>
<organism evidence="3 4">
    <name type="scientific">Candidatus Gallionella acididurans</name>
    <dbReference type="NCBI Taxonomy" id="1796491"/>
    <lineage>
        <taxon>Bacteria</taxon>
        <taxon>Pseudomonadati</taxon>
        <taxon>Pseudomonadota</taxon>
        <taxon>Betaproteobacteria</taxon>
        <taxon>Nitrosomonadales</taxon>
        <taxon>Gallionellaceae</taxon>
        <taxon>Gallionella</taxon>
    </lineage>
</organism>
<dbReference type="SUPFAM" id="SSF53756">
    <property type="entry name" value="UDP-Glycosyltransferase/glycogen phosphorylase"/>
    <property type="match status" value="1"/>
</dbReference>
<dbReference type="Pfam" id="PF13579">
    <property type="entry name" value="Glyco_trans_4_4"/>
    <property type="match status" value="1"/>
</dbReference>
<proteinExistence type="predicted"/>